<evidence type="ECO:0000313" key="1">
    <source>
        <dbReference type="EMBL" id="KRY57342.1"/>
    </source>
</evidence>
<evidence type="ECO:0000313" key="2">
    <source>
        <dbReference type="Proteomes" id="UP000054653"/>
    </source>
</evidence>
<protein>
    <submittedName>
        <fullName evidence="1">Uncharacterized protein</fullName>
    </submittedName>
</protein>
<dbReference type="EMBL" id="JYDI01000032">
    <property type="protein sequence ID" value="KRY57342.1"/>
    <property type="molecule type" value="Genomic_DNA"/>
</dbReference>
<accession>A0A0V1D717</accession>
<comment type="caution">
    <text evidence="1">The sequence shown here is derived from an EMBL/GenBank/DDBJ whole genome shotgun (WGS) entry which is preliminary data.</text>
</comment>
<dbReference type="Proteomes" id="UP000054653">
    <property type="component" value="Unassembled WGS sequence"/>
</dbReference>
<reference evidence="1 2" key="1">
    <citation type="submission" date="2015-01" db="EMBL/GenBank/DDBJ databases">
        <title>Evolution of Trichinella species and genotypes.</title>
        <authorList>
            <person name="Korhonen P.K."/>
            <person name="Edoardo P."/>
            <person name="Giuseppe L.R."/>
            <person name="Gasser R.B."/>
        </authorList>
    </citation>
    <scope>NUCLEOTIDE SEQUENCE [LARGE SCALE GENOMIC DNA]</scope>
    <source>
        <strain evidence="1">ISS120</strain>
    </source>
</reference>
<gene>
    <name evidence="1" type="ORF">T03_16994</name>
</gene>
<sequence length="80" mass="9266">MEFSNDPHLHTVAIETVLNLLENFLDEKLILNARYEIRNIETSSTANRLSSECMALDETNFNLLEKAVEMHNYSQPLRTI</sequence>
<keyword evidence="2" id="KW-1185">Reference proteome</keyword>
<proteinExistence type="predicted"/>
<organism evidence="1 2">
    <name type="scientific">Trichinella britovi</name>
    <name type="common">Parasitic roundworm</name>
    <dbReference type="NCBI Taxonomy" id="45882"/>
    <lineage>
        <taxon>Eukaryota</taxon>
        <taxon>Metazoa</taxon>
        <taxon>Ecdysozoa</taxon>
        <taxon>Nematoda</taxon>
        <taxon>Enoplea</taxon>
        <taxon>Dorylaimia</taxon>
        <taxon>Trichinellida</taxon>
        <taxon>Trichinellidae</taxon>
        <taxon>Trichinella</taxon>
    </lineage>
</organism>
<name>A0A0V1D717_TRIBR</name>
<dbReference type="AlphaFoldDB" id="A0A0V1D717"/>